<evidence type="ECO:0000313" key="4">
    <source>
        <dbReference type="Proteomes" id="UP000284842"/>
    </source>
</evidence>
<sequence length="218" mass="24336">MSLMRVGGKEDGGIDLVGWWWLPDIQDSSESSRNFDSSPTTPRRRIRVIAQCKAEKKKLGPNYVRELEGVLFRFMSTVPGRTGGLSMGHDEDTEHSLIVNSKFPFPLVALLISESAFTKSTLLRAYSSPIPFFLIHLPPIESPMEFSEAKENMNVLGSGICNPALSGTRGLLKGNLEVRWERSLVDGSGRPSLWWKEERLPSWAPDFPSHPELSKAPL</sequence>
<dbReference type="InterPro" id="IPR018828">
    <property type="entry name" value="RRG7"/>
</dbReference>
<dbReference type="PANTHER" id="PTHR28133">
    <property type="entry name" value="REQUIRED FOR RESPIRATORY GROWTH PROTEIN 7, MITOCHONDRIAL"/>
    <property type="match status" value="1"/>
</dbReference>
<evidence type="ECO:0008006" key="5">
    <source>
        <dbReference type="Google" id="ProtNLM"/>
    </source>
</evidence>
<reference evidence="3 4" key="1">
    <citation type="journal article" date="2018" name="Evol. Lett.">
        <title>Horizontal gene cluster transfer increased hallucinogenic mushroom diversity.</title>
        <authorList>
            <person name="Reynolds H.T."/>
            <person name="Vijayakumar V."/>
            <person name="Gluck-Thaler E."/>
            <person name="Korotkin H.B."/>
            <person name="Matheny P.B."/>
            <person name="Slot J.C."/>
        </authorList>
    </citation>
    <scope>NUCLEOTIDE SEQUENCE [LARGE SCALE GENOMIC DNA]</scope>
    <source>
        <strain evidence="3 4">2629</strain>
    </source>
</reference>
<dbReference type="Proteomes" id="UP000284842">
    <property type="component" value="Unassembled WGS sequence"/>
</dbReference>
<dbReference type="AlphaFoldDB" id="A0A409YCN4"/>
<dbReference type="OrthoDB" id="20734at2759"/>
<accession>A0A409YCN4</accession>
<dbReference type="GO" id="GO:0005739">
    <property type="term" value="C:mitochondrion"/>
    <property type="evidence" value="ECO:0007669"/>
    <property type="project" value="UniProtKB-SubCell"/>
</dbReference>
<keyword evidence="4" id="KW-1185">Reference proteome</keyword>
<evidence type="ECO:0000256" key="1">
    <source>
        <dbReference type="ARBA" id="ARBA00004173"/>
    </source>
</evidence>
<comment type="subcellular location">
    <subcellularLocation>
        <location evidence="1">Mitochondrion</location>
    </subcellularLocation>
</comment>
<proteinExistence type="predicted"/>
<dbReference type="InParanoid" id="A0A409YCN4"/>
<organism evidence="3 4">
    <name type="scientific">Panaeolus cyanescens</name>
    <dbReference type="NCBI Taxonomy" id="181874"/>
    <lineage>
        <taxon>Eukaryota</taxon>
        <taxon>Fungi</taxon>
        <taxon>Dikarya</taxon>
        <taxon>Basidiomycota</taxon>
        <taxon>Agaricomycotina</taxon>
        <taxon>Agaricomycetes</taxon>
        <taxon>Agaricomycetidae</taxon>
        <taxon>Agaricales</taxon>
        <taxon>Agaricineae</taxon>
        <taxon>Galeropsidaceae</taxon>
        <taxon>Panaeolus</taxon>
    </lineage>
</organism>
<evidence type="ECO:0000256" key="2">
    <source>
        <dbReference type="ARBA" id="ARBA00023128"/>
    </source>
</evidence>
<gene>
    <name evidence="3" type="ORF">CVT24_000786</name>
</gene>
<name>A0A409YCN4_9AGAR</name>
<dbReference type="EMBL" id="NHTK01001293">
    <property type="protein sequence ID" value="PPR00761.1"/>
    <property type="molecule type" value="Genomic_DNA"/>
</dbReference>
<dbReference type="PANTHER" id="PTHR28133:SF1">
    <property type="entry name" value="REQUIRED FOR RESPIRATORY GROWTH PROTEIN 7, MITOCHONDRIAL"/>
    <property type="match status" value="1"/>
</dbReference>
<comment type="caution">
    <text evidence="3">The sequence shown here is derived from an EMBL/GenBank/DDBJ whole genome shotgun (WGS) entry which is preliminary data.</text>
</comment>
<keyword evidence="2" id="KW-0496">Mitochondrion</keyword>
<dbReference type="Pfam" id="PF10356">
    <property type="entry name" value="RRG7"/>
    <property type="match status" value="1"/>
</dbReference>
<evidence type="ECO:0000313" key="3">
    <source>
        <dbReference type="EMBL" id="PPR00761.1"/>
    </source>
</evidence>
<protein>
    <recommendedName>
        <fullName evidence="5">Restriction endonuclease type IV Mrr domain-containing protein</fullName>
    </recommendedName>
</protein>